<keyword evidence="4" id="KW-0547">Nucleotide-binding</keyword>
<dbReference type="GO" id="GO:0009252">
    <property type="term" value="P:peptidoglycan biosynthetic process"/>
    <property type="evidence" value="ECO:0007669"/>
    <property type="project" value="UniProtKB-KW"/>
</dbReference>
<protein>
    <recommendedName>
        <fullName evidence="10">UDP-MurNAc-pentapeptide synthetase</fullName>
    </recommendedName>
</protein>
<evidence type="ECO:0000256" key="8">
    <source>
        <dbReference type="ARBA" id="ARBA00023306"/>
    </source>
</evidence>
<dbReference type="GO" id="GO:0005524">
    <property type="term" value="F:ATP binding"/>
    <property type="evidence" value="ECO:0007669"/>
    <property type="project" value="UniProtKB-KW"/>
</dbReference>
<evidence type="ECO:0000313" key="14">
    <source>
        <dbReference type="EMBL" id="CAB5007673.1"/>
    </source>
</evidence>
<dbReference type="PANTHER" id="PTHR43024:SF1">
    <property type="entry name" value="UDP-N-ACETYLMURAMOYL-TRIPEPTIDE--D-ALANYL-D-ALANINE LIGASE"/>
    <property type="match status" value="1"/>
</dbReference>
<organism evidence="14">
    <name type="scientific">freshwater metagenome</name>
    <dbReference type="NCBI Taxonomy" id="449393"/>
    <lineage>
        <taxon>unclassified sequences</taxon>
        <taxon>metagenomes</taxon>
        <taxon>ecological metagenomes</taxon>
    </lineage>
</organism>
<dbReference type="InterPro" id="IPR036565">
    <property type="entry name" value="Mur-like_cat_sf"/>
</dbReference>
<evidence type="ECO:0000256" key="9">
    <source>
        <dbReference type="ARBA" id="ARBA00023316"/>
    </source>
</evidence>
<evidence type="ECO:0000256" key="5">
    <source>
        <dbReference type="ARBA" id="ARBA00022840"/>
    </source>
</evidence>
<name>A0A6J7PWL9_9ZZZZ</name>
<keyword evidence="1" id="KW-0963">Cytoplasm</keyword>
<keyword evidence="8" id="KW-0131">Cell cycle</keyword>
<dbReference type="NCBIfam" id="TIGR01143">
    <property type="entry name" value="murF"/>
    <property type="match status" value="1"/>
</dbReference>
<dbReference type="Pfam" id="PF01225">
    <property type="entry name" value="Mur_ligase"/>
    <property type="match status" value="1"/>
</dbReference>
<dbReference type="PANTHER" id="PTHR43024">
    <property type="entry name" value="UDP-N-ACETYLMURAMOYL-TRIPEPTIDE--D-ALANYL-D-ALANINE LIGASE"/>
    <property type="match status" value="1"/>
</dbReference>
<evidence type="ECO:0000259" key="13">
    <source>
        <dbReference type="Pfam" id="PF08245"/>
    </source>
</evidence>
<evidence type="ECO:0000256" key="2">
    <source>
        <dbReference type="ARBA" id="ARBA00022598"/>
    </source>
</evidence>
<dbReference type="InterPro" id="IPR004101">
    <property type="entry name" value="Mur_ligase_C"/>
</dbReference>
<evidence type="ECO:0000259" key="12">
    <source>
        <dbReference type="Pfam" id="PF02875"/>
    </source>
</evidence>
<dbReference type="Pfam" id="PF08245">
    <property type="entry name" value="Mur_ligase_M"/>
    <property type="match status" value="1"/>
</dbReference>
<dbReference type="InterPro" id="IPR013221">
    <property type="entry name" value="Mur_ligase_cen"/>
</dbReference>
<dbReference type="AlphaFoldDB" id="A0A6J7PWL9"/>
<dbReference type="SUPFAM" id="SSF53623">
    <property type="entry name" value="MurD-like peptide ligases, catalytic domain"/>
    <property type="match status" value="1"/>
</dbReference>
<dbReference type="Gene3D" id="3.90.190.20">
    <property type="entry name" value="Mur ligase, C-terminal domain"/>
    <property type="match status" value="1"/>
</dbReference>
<dbReference type="EMBL" id="CAFBPB010000107">
    <property type="protein sequence ID" value="CAB5007673.1"/>
    <property type="molecule type" value="Genomic_DNA"/>
</dbReference>
<evidence type="ECO:0000256" key="4">
    <source>
        <dbReference type="ARBA" id="ARBA00022741"/>
    </source>
</evidence>
<proteinExistence type="inferred from homology"/>
<feature type="domain" description="Mur ligase central" evidence="13">
    <location>
        <begin position="106"/>
        <end position="291"/>
    </location>
</feature>
<dbReference type="GO" id="GO:0051301">
    <property type="term" value="P:cell division"/>
    <property type="evidence" value="ECO:0007669"/>
    <property type="project" value="UniProtKB-KW"/>
</dbReference>
<dbReference type="InterPro" id="IPR005863">
    <property type="entry name" value="UDP-N-AcMur_synth"/>
</dbReference>
<dbReference type="InterPro" id="IPR000713">
    <property type="entry name" value="Mur_ligase_N"/>
</dbReference>
<gene>
    <name evidence="14" type="ORF">UFOPK4049_00858</name>
</gene>
<evidence type="ECO:0000256" key="1">
    <source>
        <dbReference type="ARBA" id="ARBA00022490"/>
    </source>
</evidence>
<dbReference type="InterPro" id="IPR036615">
    <property type="entry name" value="Mur_ligase_C_dom_sf"/>
</dbReference>
<feature type="domain" description="Mur ligase N-terminal catalytic" evidence="11">
    <location>
        <begin position="29"/>
        <end position="74"/>
    </location>
</feature>
<dbReference type="GO" id="GO:0071555">
    <property type="term" value="P:cell wall organization"/>
    <property type="evidence" value="ECO:0007669"/>
    <property type="project" value="UniProtKB-KW"/>
</dbReference>
<keyword evidence="3" id="KW-0132">Cell division</keyword>
<keyword evidence="2" id="KW-0436">Ligase</keyword>
<keyword evidence="7" id="KW-0573">Peptidoglycan synthesis</keyword>
<evidence type="ECO:0000256" key="6">
    <source>
        <dbReference type="ARBA" id="ARBA00022960"/>
    </source>
</evidence>
<dbReference type="GO" id="GO:0008360">
    <property type="term" value="P:regulation of cell shape"/>
    <property type="evidence" value="ECO:0007669"/>
    <property type="project" value="UniProtKB-KW"/>
</dbReference>
<dbReference type="Gene3D" id="3.40.1190.10">
    <property type="entry name" value="Mur-like, catalytic domain"/>
    <property type="match status" value="1"/>
</dbReference>
<evidence type="ECO:0000256" key="7">
    <source>
        <dbReference type="ARBA" id="ARBA00022984"/>
    </source>
</evidence>
<evidence type="ECO:0000256" key="3">
    <source>
        <dbReference type="ARBA" id="ARBA00022618"/>
    </source>
</evidence>
<dbReference type="GO" id="GO:0047480">
    <property type="term" value="F:UDP-N-acetylmuramoyl-tripeptide-D-alanyl-D-alanine ligase activity"/>
    <property type="evidence" value="ECO:0007669"/>
    <property type="project" value="InterPro"/>
</dbReference>
<sequence length="459" mass="48817">MITLKASEIARITGGVLHGDANIVVTGSVEVDSRKCGKGSLFLALKGENVDGHDFVTDASKHGAVLSLTDRQISQPCIVVPDVVVALGKLAQHVREELSDLMVIGITGSQGKTTTKDLLSHLLQIIGKTVAPAGSFNNEIGAPLTILQCDESTTFCIVEMGARHSGDIAKLCEIAQPAIGVVLKVGTAHVGEFGDRETIARTKGELIASLPSHGTAVLGSYDEFTPQMAKGLDLDVITFGPGHDCDVRATDVEIREGRPHFDLVTPAGRTTVGLRLIGAHQVANALAVASVGHALGISLDVIAGSLSTAEPSSKWRMELHELSDLLIINDSYNANPDSMAAALQTLALFAQERGGSAWAFLSTMHELGESEAREHQMIGQVCVDLDIDHVVCVAEPRFEIKSSTTTKFHQALNKAQALTFMTHVEPGDVILLKASRAESLNELVAPMTAQWNEREVAHD</sequence>
<dbReference type="InterPro" id="IPR035911">
    <property type="entry name" value="MurE/MurF_N"/>
</dbReference>
<accession>A0A6J7PWL9</accession>
<feature type="domain" description="Mur ligase C-terminal" evidence="12">
    <location>
        <begin position="316"/>
        <end position="436"/>
    </location>
</feature>
<dbReference type="Pfam" id="PF02875">
    <property type="entry name" value="Mur_ligase_C"/>
    <property type="match status" value="1"/>
</dbReference>
<keyword evidence="9" id="KW-0961">Cell wall biogenesis/degradation</keyword>
<dbReference type="SUPFAM" id="SSF63418">
    <property type="entry name" value="MurE/MurF N-terminal domain"/>
    <property type="match status" value="1"/>
</dbReference>
<reference evidence="14" key="1">
    <citation type="submission" date="2020-05" db="EMBL/GenBank/DDBJ databases">
        <authorList>
            <person name="Chiriac C."/>
            <person name="Salcher M."/>
            <person name="Ghai R."/>
            <person name="Kavagutti S V."/>
        </authorList>
    </citation>
    <scope>NUCLEOTIDE SEQUENCE</scope>
</reference>
<dbReference type="InterPro" id="IPR051046">
    <property type="entry name" value="MurCDEF_CellWall_CoF430Synth"/>
</dbReference>
<dbReference type="HAMAP" id="MF_02019">
    <property type="entry name" value="MurF"/>
    <property type="match status" value="1"/>
</dbReference>
<dbReference type="Gene3D" id="3.40.1390.10">
    <property type="entry name" value="MurE/MurF, N-terminal domain"/>
    <property type="match status" value="1"/>
</dbReference>
<evidence type="ECO:0000256" key="10">
    <source>
        <dbReference type="ARBA" id="ARBA00031461"/>
    </source>
</evidence>
<evidence type="ECO:0000259" key="11">
    <source>
        <dbReference type="Pfam" id="PF01225"/>
    </source>
</evidence>
<dbReference type="SUPFAM" id="SSF53244">
    <property type="entry name" value="MurD-like peptide ligases, peptide-binding domain"/>
    <property type="match status" value="1"/>
</dbReference>
<keyword evidence="5" id="KW-0067">ATP-binding</keyword>
<keyword evidence="6" id="KW-0133">Cell shape</keyword>